<keyword evidence="12" id="KW-0325">Glycoprotein</keyword>
<evidence type="ECO:0000256" key="8">
    <source>
        <dbReference type="ARBA" id="ARBA00022989"/>
    </source>
</evidence>
<sequence length="137" mass="15528">GSESRTPAWKLLNTISLFLIIFDATIKAFKCYNEEMSSMRHMVLQNRLVLDLLVAQEGCVCKMLNDTCCTFIPDNIDEGHSITEIFASPTSQTWRGEETPRPRAPPASGRPPYRCPPGTKRHRRTRRPAPKPQDRSA</sequence>
<keyword evidence="5" id="KW-0945">Host-virus interaction</keyword>
<feature type="compositionally biased region" description="Pro residues" evidence="14">
    <location>
        <begin position="102"/>
        <end position="115"/>
    </location>
</feature>
<dbReference type="SUPFAM" id="SSF58069">
    <property type="entry name" value="Virus ectodomain"/>
    <property type="match status" value="1"/>
</dbReference>
<dbReference type="PANTHER" id="PTHR10424">
    <property type="entry name" value="VIRAL ENVELOPE PROTEIN"/>
    <property type="match status" value="1"/>
</dbReference>
<evidence type="ECO:0000256" key="4">
    <source>
        <dbReference type="ARBA" id="ARBA00022511"/>
    </source>
</evidence>
<evidence type="ECO:0000256" key="6">
    <source>
        <dbReference type="ARBA" id="ARBA00022692"/>
    </source>
</evidence>
<feature type="region of interest" description="Disordered" evidence="14">
    <location>
        <begin position="88"/>
        <end position="137"/>
    </location>
</feature>
<reference evidence="16" key="4">
    <citation type="submission" date="2025-09" db="UniProtKB">
        <authorList>
            <consortium name="Ensembl"/>
        </authorList>
    </citation>
    <scope>IDENTIFICATION</scope>
    <source>
        <strain evidence="16">HSOK</strain>
    </source>
</reference>
<evidence type="ECO:0000256" key="10">
    <source>
        <dbReference type="ARBA" id="ARBA00023139"/>
    </source>
</evidence>
<evidence type="ECO:0000313" key="16">
    <source>
        <dbReference type="Ensembl" id="ENSORLP00015027686.1"/>
    </source>
</evidence>
<evidence type="ECO:0000256" key="7">
    <source>
        <dbReference type="ARBA" id="ARBA00022870"/>
    </source>
</evidence>
<organism evidence="16 17">
    <name type="scientific">Oryzias latipes</name>
    <name type="common">Japanese rice fish</name>
    <name type="synonym">Japanese killifish</name>
    <dbReference type="NCBI Taxonomy" id="8090"/>
    <lineage>
        <taxon>Eukaryota</taxon>
        <taxon>Metazoa</taxon>
        <taxon>Chordata</taxon>
        <taxon>Craniata</taxon>
        <taxon>Vertebrata</taxon>
        <taxon>Euteleostomi</taxon>
        <taxon>Actinopterygii</taxon>
        <taxon>Neopterygii</taxon>
        <taxon>Teleostei</taxon>
        <taxon>Neoteleostei</taxon>
        <taxon>Acanthomorphata</taxon>
        <taxon>Ovalentaria</taxon>
        <taxon>Atherinomorphae</taxon>
        <taxon>Beloniformes</taxon>
        <taxon>Adrianichthyidae</taxon>
        <taxon>Oryziinae</taxon>
        <taxon>Oryzias</taxon>
    </lineage>
</organism>
<reference evidence="16" key="3">
    <citation type="submission" date="2025-08" db="UniProtKB">
        <authorList>
            <consortium name="Ensembl"/>
        </authorList>
    </citation>
    <scope>IDENTIFICATION</scope>
    <source>
        <strain evidence="16">HSOK</strain>
    </source>
</reference>
<feature type="chain" id="PRO_5018149434" evidence="15">
    <location>
        <begin position="29"/>
        <end position="137"/>
    </location>
</feature>
<dbReference type="InterPro" id="IPR018154">
    <property type="entry name" value="TLV/ENV_coat_polyprotein"/>
</dbReference>
<comment type="subcellular location">
    <subcellularLocation>
        <location evidence="1">Host cell membrane</location>
        <topology evidence="1">Single-pass type I membrane protein</topology>
    </subcellularLocation>
    <subcellularLocation>
        <location evidence="2">Host endomembrane system</location>
        <topology evidence="2">Peripheral membrane protein</topology>
    </subcellularLocation>
    <subcellularLocation>
        <location evidence="3">Virion membrane</location>
        <topology evidence="3">Single-pass type I membrane protein</topology>
    </subcellularLocation>
</comment>
<proteinExistence type="predicted"/>
<keyword evidence="10" id="KW-0564">Palmitate</keyword>
<feature type="signal peptide" evidence="15">
    <location>
        <begin position="1"/>
        <end position="28"/>
    </location>
</feature>
<keyword evidence="13" id="KW-0449">Lipoprotein</keyword>
<keyword evidence="7" id="KW-1043">Host membrane</keyword>
<feature type="compositionally biased region" description="Basic residues" evidence="14">
    <location>
        <begin position="119"/>
        <end position="129"/>
    </location>
</feature>
<evidence type="ECO:0000256" key="13">
    <source>
        <dbReference type="ARBA" id="ARBA00023288"/>
    </source>
</evidence>
<evidence type="ECO:0000256" key="1">
    <source>
        <dbReference type="ARBA" id="ARBA00004402"/>
    </source>
</evidence>
<dbReference type="PANTHER" id="PTHR10424:SF81">
    <property type="entry name" value="ERVV2 PROTEIN"/>
    <property type="match status" value="1"/>
</dbReference>
<evidence type="ECO:0000256" key="3">
    <source>
        <dbReference type="ARBA" id="ARBA00004563"/>
    </source>
</evidence>
<keyword evidence="11" id="KW-1015">Disulfide bond</keyword>
<evidence type="ECO:0000313" key="17">
    <source>
        <dbReference type="Proteomes" id="UP000265200"/>
    </source>
</evidence>
<reference key="1">
    <citation type="journal article" date="2007" name="Nature">
        <title>The medaka draft genome and insights into vertebrate genome evolution.</title>
        <authorList>
            <person name="Kasahara M."/>
            <person name="Naruse K."/>
            <person name="Sasaki S."/>
            <person name="Nakatani Y."/>
            <person name="Qu W."/>
            <person name="Ahsan B."/>
            <person name="Yamada T."/>
            <person name="Nagayasu Y."/>
            <person name="Doi K."/>
            <person name="Kasai Y."/>
            <person name="Jindo T."/>
            <person name="Kobayashi D."/>
            <person name="Shimada A."/>
            <person name="Toyoda A."/>
            <person name="Kuroki Y."/>
            <person name="Fujiyama A."/>
            <person name="Sasaki T."/>
            <person name="Shimizu A."/>
            <person name="Asakawa S."/>
            <person name="Shimizu N."/>
            <person name="Hashimoto S."/>
            <person name="Yang J."/>
            <person name="Lee Y."/>
            <person name="Matsushima K."/>
            <person name="Sugano S."/>
            <person name="Sakaizumi M."/>
            <person name="Narita T."/>
            <person name="Ohishi K."/>
            <person name="Haga S."/>
            <person name="Ohta F."/>
            <person name="Nomoto H."/>
            <person name="Nogata K."/>
            <person name="Morishita T."/>
            <person name="Endo T."/>
            <person name="Shin-I T."/>
            <person name="Takeda H."/>
            <person name="Morishita S."/>
            <person name="Kohara Y."/>
        </authorList>
    </citation>
    <scope>NUCLEOTIDE SEQUENCE [LARGE SCALE GENOMIC DNA]</scope>
    <source>
        <strain>Hd-rR</strain>
    </source>
</reference>
<keyword evidence="15" id="KW-0732">Signal</keyword>
<evidence type="ECO:0000256" key="11">
    <source>
        <dbReference type="ARBA" id="ARBA00023157"/>
    </source>
</evidence>
<evidence type="ECO:0000256" key="12">
    <source>
        <dbReference type="ARBA" id="ARBA00023180"/>
    </source>
</evidence>
<reference evidence="16 17" key="2">
    <citation type="submission" date="2017-04" db="EMBL/GenBank/DDBJ databases">
        <title>CpG methylation of centromeres and impact of large insertions on vertebrate speciation.</title>
        <authorList>
            <person name="Ichikawa K."/>
            <person name="Yoshimura J."/>
            <person name="Morishita S."/>
        </authorList>
    </citation>
    <scope>NUCLEOTIDE SEQUENCE</scope>
    <source>
        <strain evidence="16 17">HSOK</strain>
    </source>
</reference>
<evidence type="ECO:0000256" key="9">
    <source>
        <dbReference type="ARBA" id="ARBA00023136"/>
    </source>
</evidence>
<keyword evidence="6" id="KW-0812">Transmembrane</keyword>
<evidence type="ECO:0000256" key="2">
    <source>
        <dbReference type="ARBA" id="ARBA00004531"/>
    </source>
</evidence>
<evidence type="ECO:0000256" key="15">
    <source>
        <dbReference type="SAM" id="SignalP"/>
    </source>
</evidence>
<dbReference type="AlphaFoldDB" id="A0A3P9J6E2"/>
<keyword evidence="4" id="KW-1032">Host cell membrane</keyword>
<keyword evidence="8" id="KW-1133">Transmembrane helix</keyword>
<dbReference type="Gene3D" id="1.10.287.210">
    <property type="match status" value="1"/>
</dbReference>
<keyword evidence="9" id="KW-0472">Membrane</keyword>
<evidence type="ECO:0000256" key="5">
    <source>
        <dbReference type="ARBA" id="ARBA00022581"/>
    </source>
</evidence>
<dbReference type="Ensembl" id="ENSORLT00015015286.1">
    <property type="protein sequence ID" value="ENSORLP00015027686.1"/>
    <property type="gene ID" value="ENSORLG00015009900.1"/>
</dbReference>
<dbReference type="Pfam" id="PF00429">
    <property type="entry name" value="TLV_coat"/>
    <property type="match status" value="1"/>
</dbReference>
<accession>A0A3P9J6E2</accession>
<protein>
    <submittedName>
        <fullName evidence="16">Uncharacterized protein</fullName>
    </submittedName>
</protein>
<name>A0A3P9J6E2_ORYLA</name>
<evidence type="ECO:0000256" key="14">
    <source>
        <dbReference type="SAM" id="MobiDB-lite"/>
    </source>
</evidence>
<dbReference type="Proteomes" id="UP000265200">
    <property type="component" value="Chromosome 4"/>
</dbReference>